<dbReference type="CDD" id="cd00761">
    <property type="entry name" value="Glyco_tranf_GTA_type"/>
    <property type="match status" value="1"/>
</dbReference>
<dbReference type="PANTHER" id="PTHR22916">
    <property type="entry name" value="GLYCOSYLTRANSFERASE"/>
    <property type="match status" value="1"/>
</dbReference>
<dbReference type="RefSeq" id="WP_229340171.1">
    <property type="nucleotide sequence ID" value="NZ_JAJBZG010000004.1"/>
</dbReference>
<dbReference type="AlphaFoldDB" id="A0A9X1LJ93"/>
<dbReference type="InterPro" id="IPR001173">
    <property type="entry name" value="Glyco_trans_2-like"/>
</dbReference>
<sequence length="313" mass="37073">MKPTISIIIPTYNRAHLILETLESVRNQDFKNWECLIIDDHSTDNTKTIVCDFIEEDKRFRYINKGKDINRGASISRNIGISMSKGEYLQFLDSDDILASNKLKEQFEILSAYSSKCISTCKWGIFNFKSDPLELYENKADYKTFCSPIEYFEVIGKVGGFFPPHCFLIHKELLCYSGYWNENISLNDDGEFFFRIILNCEKILFTENTYVRYRNKSERKDNLSILNTSTKAQDLLNSWKIIEALYFTKYPNKKSTYLIKKKESVYFELKKAYPHLIKKNKRFFPQEIKNDNLYVKYMKVKKKIIKKIKSFIQ</sequence>
<dbReference type="SUPFAM" id="SSF53448">
    <property type="entry name" value="Nucleotide-diphospho-sugar transferases"/>
    <property type="match status" value="1"/>
</dbReference>
<dbReference type="EMBL" id="JAJBZG010000004">
    <property type="protein sequence ID" value="MCB7481332.1"/>
    <property type="molecule type" value="Genomic_DNA"/>
</dbReference>
<reference evidence="2" key="1">
    <citation type="submission" date="2021-10" db="EMBL/GenBank/DDBJ databases">
        <title>Gramella sp. ASW11-100T, isolated from marine sediment.</title>
        <authorList>
            <person name="Xia C."/>
        </authorList>
    </citation>
    <scope>NUCLEOTIDE SEQUENCE</scope>
    <source>
        <strain evidence="2">ASW11-100</strain>
    </source>
</reference>
<comment type="caution">
    <text evidence="2">The sequence shown here is derived from an EMBL/GenBank/DDBJ whole genome shotgun (WGS) entry which is preliminary data.</text>
</comment>
<name>A0A9X1LJ93_9FLAO</name>
<accession>A0A9X1LJ93</accession>
<evidence type="ECO:0000313" key="3">
    <source>
        <dbReference type="Proteomes" id="UP001139414"/>
    </source>
</evidence>
<dbReference type="Gene3D" id="3.90.550.10">
    <property type="entry name" value="Spore Coat Polysaccharide Biosynthesis Protein SpsA, Chain A"/>
    <property type="match status" value="1"/>
</dbReference>
<dbReference type="Proteomes" id="UP001139414">
    <property type="component" value="Unassembled WGS sequence"/>
</dbReference>
<evidence type="ECO:0000313" key="2">
    <source>
        <dbReference type="EMBL" id="MCB7481332.1"/>
    </source>
</evidence>
<dbReference type="InterPro" id="IPR029044">
    <property type="entry name" value="Nucleotide-diphossugar_trans"/>
</dbReference>
<evidence type="ECO:0000259" key="1">
    <source>
        <dbReference type="Pfam" id="PF00535"/>
    </source>
</evidence>
<dbReference type="Pfam" id="PF00535">
    <property type="entry name" value="Glycos_transf_2"/>
    <property type="match status" value="1"/>
</dbReference>
<protein>
    <submittedName>
        <fullName evidence="2">Glycosyltransferase</fullName>
    </submittedName>
</protein>
<proteinExistence type="predicted"/>
<keyword evidence="3" id="KW-1185">Reference proteome</keyword>
<feature type="domain" description="Glycosyltransferase 2-like" evidence="1">
    <location>
        <begin position="6"/>
        <end position="174"/>
    </location>
</feature>
<dbReference type="PANTHER" id="PTHR22916:SF3">
    <property type="entry name" value="UDP-GLCNAC:BETAGAL BETA-1,3-N-ACETYLGLUCOSAMINYLTRANSFERASE-LIKE PROTEIN 1"/>
    <property type="match status" value="1"/>
</dbReference>
<organism evidence="2 3">
    <name type="scientific">Christiangramia sediminis</name>
    <dbReference type="NCBI Taxonomy" id="2881336"/>
    <lineage>
        <taxon>Bacteria</taxon>
        <taxon>Pseudomonadati</taxon>
        <taxon>Bacteroidota</taxon>
        <taxon>Flavobacteriia</taxon>
        <taxon>Flavobacteriales</taxon>
        <taxon>Flavobacteriaceae</taxon>
        <taxon>Christiangramia</taxon>
    </lineage>
</organism>
<gene>
    <name evidence="2" type="ORF">LGQ90_08685</name>
</gene>
<dbReference type="GO" id="GO:0016758">
    <property type="term" value="F:hexosyltransferase activity"/>
    <property type="evidence" value="ECO:0007669"/>
    <property type="project" value="UniProtKB-ARBA"/>
</dbReference>